<dbReference type="AlphaFoldDB" id="A0A267F557"/>
<dbReference type="OrthoDB" id="3257095at2759"/>
<dbReference type="PANTHER" id="PTHR11785">
    <property type="entry name" value="AMINO ACID TRANSPORTER"/>
    <property type="match status" value="1"/>
</dbReference>
<proteinExistence type="inferred from homology"/>
<feature type="transmembrane region" description="Helical" evidence="8">
    <location>
        <begin position="35"/>
        <end position="55"/>
    </location>
</feature>
<evidence type="ECO:0000313" key="11">
    <source>
        <dbReference type="EMBL" id="PAA93787.1"/>
    </source>
</evidence>
<comment type="caution">
    <text evidence="9">The sequence shown here is derived from an EMBL/GenBank/DDBJ whole genome shotgun (WGS) entry which is preliminary data.</text>
</comment>
<keyword evidence="6 8" id="KW-1133">Transmembrane helix</keyword>
<keyword evidence="5 8" id="KW-0812">Transmembrane</keyword>
<protein>
    <submittedName>
        <fullName evidence="9">Uncharacterized protein</fullName>
    </submittedName>
</protein>
<evidence type="ECO:0000256" key="4">
    <source>
        <dbReference type="ARBA" id="ARBA00022475"/>
    </source>
</evidence>
<keyword evidence="7 8" id="KW-0472">Membrane</keyword>
<evidence type="ECO:0000256" key="3">
    <source>
        <dbReference type="ARBA" id="ARBA00022448"/>
    </source>
</evidence>
<evidence type="ECO:0000313" key="10">
    <source>
        <dbReference type="EMBL" id="PAA78330.1"/>
    </source>
</evidence>
<sequence>MPKACESTESLGKKAAASGEELASSEDPVQLKRRITLINGVSIIVGSIIGSGIFVSPTGIFKEVNSVGASLLVWVACGVFSFFGAYSYAELGTMIQRSGADYAYVLDAFGPFLGFLRVWCEIIVMRPCGQTIVALTFAKYVLEPIFTGCQAPIITEKLLAALCITIITFANCCSVRASTIIQDVCTWGKTIALLGIIAAGVAQVCRGRVEAFNDAFADTTLGIGNLVRAFYSGLFAYNGWNYLNCVTGEMKNPQRDLPLAIFISCALVTVVYVLANAAYFTTVPVSIFVSTPAVAILFAQKLFGPLAMVMPVFVSLSTFGGVNGIMLTTSRLFYTAAEEGHMPAVLCMIQRKLLTPLPAVLLVGLLSLVYLVADDIYMLMNYMGFVNWLAIGLSVFIVLYFRITRPLAPRPIRVPIVFPVVYTLLTVLLCTNTFIGAFQESVMGILIILTGIPVYLVGVAWQRKPTSLLKASSSFTRLVQKLFLVQLEDKDAD</sequence>
<feature type="transmembrane region" description="Helical" evidence="8">
    <location>
        <begin position="385"/>
        <end position="403"/>
    </location>
</feature>
<dbReference type="EMBL" id="NIVC01000020">
    <property type="protein sequence ID" value="PAA93787.1"/>
    <property type="molecule type" value="Genomic_DNA"/>
</dbReference>
<dbReference type="InterPro" id="IPR002293">
    <property type="entry name" value="AA/rel_permease1"/>
</dbReference>
<keyword evidence="4" id="KW-1003">Cell membrane</keyword>
<accession>A0A267F557</accession>
<gene>
    <name evidence="10" type="ORF">BOX15_Mlig006752g1</name>
    <name evidence="11" type="ORF">BOX15_Mlig013270g6</name>
    <name evidence="9" type="ORF">BOX15_Mlig014396g1</name>
</gene>
<dbReference type="InterPro" id="IPR050598">
    <property type="entry name" value="AminoAcid_Transporter"/>
</dbReference>
<dbReference type="STRING" id="282301.A0A267F557"/>
<evidence type="ECO:0000256" key="8">
    <source>
        <dbReference type="SAM" id="Phobius"/>
    </source>
</evidence>
<evidence type="ECO:0000256" key="6">
    <source>
        <dbReference type="ARBA" id="ARBA00022989"/>
    </source>
</evidence>
<feature type="transmembrane region" description="Helical" evidence="8">
    <location>
        <begin position="67"/>
        <end position="89"/>
    </location>
</feature>
<comment type="subcellular location">
    <subcellularLocation>
        <location evidence="1">Cell membrane</location>
        <topology evidence="1">Multi-pass membrane protein</topology>
    </subcellularLocation>
</comment>
<dbReference type="Gene3D" id="1.20.1740.10">
    <property type="entry name" value="Amino acid/polyamine transporter I"/>
    <property type="match status" value="1"/>
</dbReference>
<dbReference type="FunFam" id="1.20.1740.10:FF:000003">
    <property type="entry name" value="Y+L amino acid transporter 1 isoform X1"/>
    <property type="match status" value="1"/>
</dbReference>
<evidence type="ECO:0000256" key="2">
    <source>
        <dbReference type="ARBA" id="ARBA00007040"/>
    </source>
</evidence>
<dbReference type="EMBL" id="NIVC01001367">
    <property type="protein sequence ID" value="PAA68866.1"/>
    <property type="molecule type" value="Genomic_DNA"/>
</dbReference>
<evidence type="ECO:0000256" key="5">
    <source>
        <dbReference type="ARBA" id="ARBA00022692"/>
    </source>
</evidence>
<feature type="transmembrane region" description="Helical" evidence="8">
    <location>
        <begin position="441"/>
        <end position="461"/>
    </location>
</feature>
<organism evidence="9 12">
    <name type="scientific">Macrostomum lignano</name>
    <dbReference type="NCBI Taxonomy" id="282301"/>
    <lineage>
        <taxon>Eukaryota</taxon>
        <taxon>Metazoa</taxon>
        <taxon>Spiralia</taxon>
        <taxon>Lophotrochozoa</taxon>
        <taxon>Platyhelminthes</taxon>
        <taxon>Rhabditophora</taxon>
        <taxon>Macrostomorpha</taxon>
        <taxon>Macrostomida</taxon>
        <taxon>Macrostomidae</taxon>
        <taxon>Macrostomum</taxon>
    </lineage>
</organism>
<dbReference type="Proteomes" id="UP000215902">
    <property type="component" value="Unassembled WGS sequence"/>
</dbReference>
<dbReference type="GO" id="GO:0005886">
    <property type="term" value="C:plasma membrane"/>
    <property type="evidence" value="ECO:0007669"/>
    <property type="project" value="UniProtKB-SubCell"/>
</dbReference>
<dbReference type="PIRSF" id="PIRSF006060">
    <property type="entry name" value="AA_transporter"/>
    <property type="match status" value="1"/>
</dbReference>
<feature type="transmembrane region" description="Helical" evidence="8">
    <location>
        <begin position="415"/>
        <end position="435"/>
    </location>
</feature>
<dbReference type="GO" id="GO:0015179">
    <property type="term" value="F:L-amino acid transmembrane transporter activity"/>
    <property type="evidence" value="ECO:0007669"/>
    <property type="project" value="TreeGrafter"/>
</dbReference>
<keyword evidence="3" id="KW-0813">Transport</keyword>
<evidence type="ECO:0000313" key="9">
    <source>
        <dbReference type="EMBL" id="PAA68866.1"/>
    </source>
</evidence>
<dbReference type="PANTHER" id="PTHR11785:SF531">
    <property type="entry name" value="LARGE NEUTRAL AMINO ACIDS TRANSPORTER SMALL SUBUNIT 1"/>
    <property type="match status" value="1"/>
</dbReference>
<name>A0A267F557_9PLAT</name>
<evidence type="ECO:0000256" key="1">
    <source>
        <dbReference type="ARBA" id="ARBA00004651"/>
    </source>
</evidence>
<feature type="transmembrane region" description="Helical" evidence="8">
    <location>
        <begin position="353"/>
        <end position="373"/>
    </location>
</feature>
<dbReference type="Pfam" id="PF13520">
    <property type="entry name" value="AA_permease_2"/>
    <property type="match status" value="1"/>
</dbReference>
<comment type="similarity">
    <text evidence="2">Belongs to the amino acid-polyamine-organocation (APC) superfamily. L-type amino acid transporter (LAT) (TC 2.A.3.8) family.</text>
</comment>
<feature type="transmembrane region" description="Helical" evidence="8">
    <location>
        <begin position="259"/>
        <end position="282"/>
    </location>
</feature>
<evidence type="ECO:0000256" key="7">
    <source>
        <dbReference type="ARBA" id="ARBA00023136"/>
    </source>
</evidence>
<evidence type="ECO:0000313" key="12">
    <source>
        <dbReference type="Proteomes" id="UP000215902"/>
    </source>
</evidence>
<dbReference type="EMBL" id="NIVC01000694">
    <property type="protein sequence ID" value="PAA78330.1"/>
    <property type="molecule type" value="Genomic_DNA"/>
</dbReference>
<keyword evidence="12" id="KW-1185">Reference proteome</keyword>
<reference evidence="9 12" key="1">
    <citation type="submission" date="2017-06" db="EMBL/GenBank/DDBJ databases">
        <title>A platform for efficient transgenesis in Macrostomum lignano, a flatworm model organism for stem cell research.</title>
        <authorList>
            <person name="Berezikov E."/>
        </authorList>
    </citation>
    <scope>NUCLEOTIDE SEQUENCE [LARGE SCALE GENOMIC DNA]</scope>
    <source>
        <strain evidence="9">DV1</strain>
        <tissue evidence="9">Whole organism</tissue>
    </source>
</reference>